<keyword evidence="4" id="KW-1185">Reference proteome</keyword>
<feature type="region of interest" description="Disordered" evidence="1">
    <location>
        <begin position="265"/>
        <end position="287"/>
    </location>
</feature>
<dbReference type="EMBL" id="ANOH01000278">
    <property type="protein sequence ID" value="EMI54408.1"/>
    <property type="molecule type" value="Genomic_DNA"/>
</dbReference>
<feature type="compositionally biased region" description="Polar residues" evidence="1">
    <location>
        <begin position="278"/>
        <end position="287"/>
    </location>
</feature>
<dbReference type="Proteomes" id="UP000011885">
    <property type="component" value="Unassembled WGS sequence"/>
</dbReference>
<feature type="domain" description="Ice-binding protein C-terminal" evidence="2">
    <location>
        <begin position="245"/>
        <end position="268"/>
    </location>
</feature>
<gene>
    <name evidence="3" type="ORF">RSSM_04119</name>
</gene>
<organism evidence="3 4">
    <name type="scientific">Rhodopirellula sallentina SM41</name>
    <dbReference type="NCBI Taxonomy" id="1263870"/>
    <lineage>
        <taxon>Bacteria</taxon>
        <taxon>Pseudomonadati</taxon>
        <taxon>Planctomycetota</taxon>
        <taxon>Planctomycetia</taxon>
        <taxon>Pirellulales</taxon>
        <taxon>Pirellulaceae</taxon>
        <taxon>Rhodopirellula</taxon>
    </lineage>
</organism>
<dbReference type="PATRIC" id="fig|1263870.3.peg.4360"/>
<sequence length="287" mass="29487">MITACLTSAVSGGIYSGPSGTTNGAPDNPIARSAVSTFETSVVEYFPAAGVSPSFTNPETGLSSLGEVNGSGTPGYITLGFDAPITNGLGADFAVFENGFNFGTNSDGVPGLFAEFAYVDVSTNGSDFLRFPSINLNSGPLPGGFGGAFSGFDVTNVNNLAGKHAANWGTPFDLDALSTDTLVLNGIVNLDQINYIRLTDIPGDGSYTDSLGNPIYDNFPTSGSGGFDYVGLPTGAIGVLNSVTAVPEPSSLAIMGMLTAGFVARHRRRRRHPRETSKAATSNDDAA</sequence>
<comment type="caution">
    <text evidence="3">The sequence shown here is derived from an EMBL/GenBank/DDBJ whole genome shotgun (WGS) entry which is preliminary data.</text>
</comment>
<dbReference type="AlphaFoldDB" id="M5UEH2"/>
<dbReference type="InterPro" id="IPR013424">
    <property type="entry name" value="Ice-binding_C"/>
</dbReference>
<proteinExistence type="predicted"/>
<protein>
    <submittedName>
        <fullName evidence="3">Cell surface protein</fullName>
    </submittedName>
</protein>
<evidence type="ECO:0000256" key="1">
    <source>
        <dbReference type="SAM" id="MobiDB-lite"/>
    </source>
</evidence>
<evidence type="ECO:0000259" key="2">
    <source>
        <dbReference type="Pfam" id="PF07589"/>
    </source>
</evidence>
<evidence type="ECO:0000313" key="3">
    <source>
        <dbReference type="EMBL" id="EMI54408.1"/>
    </source>
</evidence>
<reference evidence="3 4" key="1">
    <citation type="journal article" date="2013" name="Mar. Genomics">
        <title>Expression of sulfatases in Rhodopirellula baltica and the diversity of sulfatases in the genus Rhodopirellula.</title>
        <authorList>
            <person name="Wegner C.E."/>
            <person name="Richter-Heitmann T."/>
            <person name="Klindworth A."/>
            <person name="Klockow C."/>
            <person name="Richter M."/>
            <person name="Achstetter T."/>
            <person name="Glockner F.O."/>
            <person name="Harder J."/>
        </authorList>
    </citation>
    <scope>NUCLEOTIDE SEQUENCE [LARGE SCALE GENOMIC DNA]</scope>
    <source>
        <strain evidence="3 4">SM41</strain>
    </source>
</reference>
<accession>M5UEH2</accession>
<dbReference type="Pfam" id="PF07589">
    <property type="entry name" value="PEP-CTERM"/>
    <property type="match status" value="1"/>
</dbReference>
<evidence type="ECO:0000313" key="4">
    <source>
        <dbReference type="Proteomes" id="UP000011885"/>
    </source>
</evidence>
<name>M5UEH2_9BACT</name>
<dbReference type="NCBIfam" id="TIGR02595">
    <property type="entry name" value="PEP_CTERM"/>
    <property type="match status" value="1"/>
</dbReference>